<accession>A0A3S5ACE8</accession>
<feature type="region of interest" description="Disordered" evidence="1">
    <location>
        <begin position="38"/>
        <end position="64"/>
    </location>
</feature>
<keyword evidence="2" id="KW-0472">Membrane</keyword>
<evidence type="ECO:0000256" key="1">
    <source>
        <dbReference type="SAM" id="MobiDB-lite"/>
    </source>
</evidence>
<dbReference type="EMBL" id="CAAALY010074703">
    <property type="protein sequence ID" value="VEL25541.1"/>
    <property type="molecule type" value="Genomic_DNA"/>
</dbReference>
<keyword evidence="2" id="KW-0812">Transmembrane</keyword>
<feature type="transmembrane region" description="Helical" evidence="2">
    <location>
        <begin position="87"/>
        <end position="105"/>
    </location>
</feature>
<feature type="compositionally biased region" description="Polar residues" evidence="1">
    <location>
        <begin position="46"/>
        <end position="56"/>
    </location>
</feature>
<evidence type="ECO:0000256" key="2">
    <source>
        <dbReference type="SAM" id="Phobius"/>
    </source>
</evidence>
<evidence type="ECO:0000313" key="3">
    <source>
        <dbReference type="EMBL" id="VEL25541.1"/>
    </source>
</evidence>
<dbReference type="Proteomes" id="UP000784294">
    <property type="component" value="Unassembled WGS sequence"/>
</dbReference>
<keyword evidence="2" id="KW-1133">Transmembrane helix</keyword>
<organism evidence="3 4">
    <name type="scientific">Protopolystoma xenopodis</name>
    <dbReference type="NCBI Taxonomy" id="117903"/>
    <lineage>
        <taxon>Eukaryota</taxon>
        <taxon>Metazoa</taxon>
        <taxon>Spiralia</taxon>
        <taxon>Lophotrochozoa</taxon>
        <taxon>Platyhelminthes</taxon>
        <taxon>Monogenea</taxon>
        <taxon>Polyopisthocotylea</taxon>
        <taxon>Polystomatidea</taxon>
        <taxon>Polystomatidae</taxon>
        <taxon>Protopolystoma</taxon>
    </lineage>
</organism>
<comment type="caution">
    <text evidence="3">The sequence shown here is derived from an EMBL/GenBank/DDBJ whole genome shotgun (WGS) entry which is preliminary data.</text>
</comment>
<proteinExistence type="predicted"/>
<sequence length="123" mass="13931">MNSKMEIKYLPRVDLDKQPQHQLEADAQVSLAEYLEDGEPECRRGTLSSPRPTSAESELEKEQGQQIRDRFRLVSADNKSLSKRRRIIADLSLVIAMLGLSLAIADLELDCILAWTHKDAPTR</sequence>
<keyword evidence="4" id="KW-1185">Reference proteome</keyword>
<evidence type="ECO:0000313" key="4">
    <source>
        <dbReference type="Proteomes" id="UP000784294"/>
    </source>
</evidence>
<gene>
    <name evidence="3" type="ORF">PXEA_LOCUS18981</name>
</gene>
<reference evidence="3" key="1">
    <citation type="submission" date="2018-11" db="EMBL/GenBank/DDBJ databases">
        <authorList>
            <consortium name="Pathogen Informatics"/>
        </authorList>
    </citation>
    <scope>NUCLEOTIDE SEQUENCE</scope>
</reference>
<protein>
    <submittedName>
        <fullName evidence="3">Uncharacterized protein</fullName>
    </submittedName>
</protein>
<dbReference type="AlphaFoldDB" id="A0A3S5ACE8"/>
<name>A0A3S5ACE8_9PLAT</name>